<dbReference type="EMBL" id="GITU01003850">
    <property type="protein sequence ID" value="MBC1172553.1"/>
    <property type="molecule type" value="Transcribed_RNA"/>
</dbReference>
<evidence type="ECO:0000259" key="9">
    <source>
        <dbReference type="Pfam" id="PF25987"/>
    </source>
</evidence>
<dbReference type="PANTHER" id="PTHR35578">
    <property type="entry name" value="PROLINE-RICH TRANSMEMBRANE PROTEIN 4-RELATED"/>
    <property type="match status" value="1"/>
</dbReference>
<evidence type="ECO:0000256" key="7">
    <source>
        <dbReference type="SAM" id="MobiDB-lite"/>
    </source>
</evidence>
<dbReference type="EMBL" id="AJWK01007349">
    <property type="status" value="NOT_ANNOTATED_CDS"/>
    <property type="molecule type" value="Genomic_DNA"/>
</dbReference>
<evidence type="ECO:0000313" key="10">
    <source>
        <dbReference type="EMBL" id="MBC1172553.1"/>
    </source>
</evidence>
<dbReference type="Proteomes" id="UP000092461">
    <property type="component" value="Unassembled WGS sequence"/>
</dbReference>
<evidence type="ECO:0000256" key="1">
    <source>
        <dbReference type="ARBA" id="ARBA00004141"/>
    </source>
</evidence>
<accession>A0A1B0CD28</accession>
<dbReference type="AlphaFoldDB" id="A0A1B0CD28"/>
<organism evidence="11 12">
    <name type="scientific">Lutzomyia longipalpis</name>
    <name type="common">Sand fly</name>
    <dbReference type="NCBI Taxonomy" id="7200"/>
    <lineage>
        <taxon>Eukaryota</taxon>
        <taxon>Metazoa</taxon>
        <taxon>Ecdysozoa</taxon>
        <taxon>Arthropoda</taxon>
        <taxon>Hexapoda</taxon>
        <taxon>Insecta</taxon>
        <taxon>Pterygota</taxon>
        <taxon>Neoptera</taxon>
        <taxon>Endopterygota</taxon>
        <taxon>Diptera</taxon>
        <taxon>Nematocera</taxon>
        <taxon>Psychodoidea</taxon>
        <taxon>Psychodidae</taxon>
        <taxon>Lutzomyia</taxon>
        <taxon>Lutzomyia</taxon>
    </lineage>
</organism>
<reference evidence="10" key="2">
    <citation type="journal article" date="2020" name="BMC">
        <title>Leishmania infection induces a limited differential gene expression in the sand fly midgut.</title>
        <authorList>
            <person name="Coutinho-Abreu I.V."/>
            <person name="Serafim T.D."/>
            <person name="Meneses C."/>
            <person name="Kamhawi S."/>
            <person name="Oliveira F."/>
            <person name="Valenzuela J.G."/>
        </authorList>
    </citation>
    <scope>NUCLEOTIDE SEQUENCE</scope>
    <source>
        <strain evidence="10">Jacobina</strain>
        <tissue evidence="10">Midgut</tissue>
    </source>
</reference>
<dbReference type="GO" id="GO:0016301">
    <property type="term" value="F:kinase activity"/>
    <property type="evidence" value="ECO:0007669"/>
    <property type="project" value="UniProtKB-KW"/>
</dbReference>
<feature type="transmembrane region" description="Helical" evidence="8">
    <location>
        <begin position="632"/>
        <end position="655"/>
    </location>
</feature>
<dbReference type="EnsemblMetazoa" id="LLOJ002248-RA">
    <property type="protein sequence ID" value="LLOJ002248-PA"/>
    <property type="gene ID" value="LLOJ002248"/>
</dbReference>
<feature type="transmembrane region" description="Helical" evidence="8">
    <location>
        <begin position="675"/>
        <end position="698"/>
    </location>
</feature>
<dbReference type="VEuPathDB" id="VectorBase:LLOJ002248"/>
<feature type="compositionally biased region" description="Basic and acidic residues" evidence="7">
    <location>
        <begin position="863"/>
        <end position="881"/>
    </location>
</feature>
<protein>
    <submittedName>
        <fullName evidence="10">Putative hybrid signal transduction histidine kinase m</fullName>
    </submittedName>
</protein>
<keyword evidence="10" id="KW-0418">Kinase</keyword>
<reference evidence="11" key="3">
    <citation type="submission" date="2020-05" db="UniProtKB">
        <authorList>
            <consortium name="EnsemblMetazoa"/>
        </authorList>
    </citation>
    <scope>IDENTIFICATION</scope>
    <source>
        <strain evidence="11">Jacobina</strain>
    </source>
</reference>
<feature type="region of interest" description="Disordered" evidence="7">
    <location>
        <begin position="42"/>
        <end position="83"/>
    </location>
</feature>
<evidence type="ECO:0000256" key="3">
    <source>
        <dbReference type="ARBA" id="ARBA00022692"/>
    </source>
</evidence>
<keyword evidence="4" id="KW-0732">Signal</keyword>
<feature type="compositionally biased region" description="Polar residues" evidence="7">
    <location>
        <begin position="74"/>
        <end position="83"/>
    </location>
</feature>
<proteinExistence type="predicted"/>
<reference evidence="12" key="1">
    <citation type="submission" date="2012-05" db="EMBL/GenBank/DDBJ databases">
        <title>Whole Genome Assembly of Lutzomyia longipalpis.</title>
        <authorList>
            <person name="Richards S."/>
            <person name="Qu C."/>
            <person name="Dillon R."/>
            <person name="Worley K."/>
            <person name="Scherer S."/>
            <person name="Batterton M."/>
            <person name="Taylor A."/>
            <person name="Hawes A."/>
            <person name="Hernandez B."/>
            <person name="Kovar C."/>
            <person name="Mandapat C."/>
            <person name="Pham C."/>
            <person name="Qu C."/>
            <person name="Jing C."/>
            <person name="Bess C."/>
            <person name="Bandaranaike D."/>
            <person name="Ngo D."/>
            <person name="Ongeri F."/>
            <person name="Arias F."/>
            <person name="Lara F."/>
            <person name="Weissenberger G."/>
            <person name="Kamau G."/>
            <person name="Han H."/>
            <person name="Shen H."/>
            <person name="Dinh H."/>
            <person name="Khalil I."/>
            <person name="Jones J."/>
            <person name="Shafer J."/>
            <person name="Jayaseelan J."/>
            <person name="Quiroz J."/>
            <person name="Blankenburg K."/>
            <person name="Nguyen L."/>
            <person name="Jackson L."/>
            <person name="Francisco L."/>
            <person name="Tang L.-Y."/>
            <person name="Pu L.-L."/>
            <person name="Perales L."/>
            <person name="Lorensuhewa L."/>
            <person name="Munidasa M."/>
            <person name="Coyle M."/>
            <person name="Taylor M."/>
            <person name="Puazo M."/>
            <person name="Firestine M."/>
            <person name="Scheel M."/>
            <person name="Javaid M."/>
            <person name="Wang M."/>
            <person name="Li M."/>
            <person name="Tabassum N."/>
            <person name="Saada N."/>
            <person name="Osuji N."/>
            <person name="Aqrawi P."/>
            <person name="Fu Q."/>
            <person name="Thornton R."/>
            <person name="Raj R."/>
            <person name="Goodspeed R."/>
            <person name="Mata R."/>
            <person name="Najjar R."/>
            <person name="Gubbala S."/>
            <person name="Lee S."/>
            <person name="Denson S."/>
            <person name="Patil S."/>
            <person name="Macmil S."/>
            <person name="Qi S."/>
            <person name="Matskevitch T."/>
            <person name="Palculict T."/>
            <person name="Mathew T."/>
            <person name="Vee V."/>
            <person name="Velamala V."/>
            <person name="Korchina V."/>
            <person name="Cai W."/>
            <person name="Liu W."/>
            <person name="Dai W."/>
            <person name="Zou X."/>
            <person name="Zhu Y."/>
            <person name="Zhang Y."/>
            <person name="Wu Y.-Q."/>
            <person name="Xin Y."/>
            <person name="Nazarath L."/>
            <person name="Kovar C."/>
            <person name="Han Y."/>
            <person name="Muzny D."/>
            <person name="Gibbs R."/>
        </authorList>
    </citation>
    <scope>NUCLEOTIDE SEQUENCE [LARGE SCALE GENOMIC DNA]</scope>
    <source>
        <strain evidence="12">Jacobina</strain>
    </source>
</reference>
<feature type="region of interest" description="Disordered" evidence="7">
    <location>
        <begin position="103"/>
        <end position="134"/>
    </location>
</feature>
<evidence type="ECO:0000313" key="12">
    <source>
        <dbReference type="Proteomes" id="UP000092461"/>
    </source>
</evidence>
<dbReference type="PANTHER" id="PTHR35578:SF6">
    <property type="entry name" value="PROLINE-RICH TRANSMEMBRANE PROTEIN 4"/>
    <property type="match status" value="1"/>
</dbReference>
<feature type="region of interest" description="Disordered" evidence="7">
    <location>
        <begin position="441"/>
        <end position="479"/>
    </location>
</feature>
<feature type="transmembrane region" description="Helical" evidence="8">
    <location>
        <begin position="599"/>
        <end position="620"/>
    </location>
</feature>
<feature type="region of interest" description="Disordered" evidence="7">
    <location>
        <begin position="854"/>
        <end position="895"/>
    </location>
</feature>
<feature type="transmembrane region" description="Helical" evidence="8">
    <location>
        <begin position="561"/>
        <end position="579"/>
    </location>
</feature>
<feature type="compositionally biased region" description="Basic and acidic residues" evidence="7">
    <location>
        <begin position="456"/>
        <end position="471"/>
    </location>
</feature>
<evidence type="ECO:0000256" key="6">
    <source>
        <dbReference type="ARBA" id="ARBA00023136"/>
    </source>
</evidence>
<dbReference type="VEuPathDB" id="VectorBase:LLONM1_006711"/>
<feature type="region of interest" description="Disordered" evidence="7">
    <location>
        <begin position="337"/>
        <end position="360"/>
    </location>
</feature>
<dbReference type="EMBL" id="AJWK01007351">
    <property type="status" value="NOT_ANNOTATED_CDS"/>
    <property type="molecule type" value="Genomic_DNA"/>
</dbReference>
<dbReference type="InterPro" id="IPR052836">
    <property type="entry name" value="PRRT_domain-containing"/>
</dbReference>
<dbReference type="EMBL" id="AJWK01007350">
    <property type="status" value="NOT_ANNOTATED_CDS"/>
    <property type="molecule type" value="Genomic_DNA"/>
</dbReference>
<evidence type="ECO:0000256" key="2">
    <source>
        <dbReference type="ARBA" id="ARBA00022553"/>
    </source>
</evidence>
<keyword evidence="3 8" id="KW-0812">Transmembrane</keyword>
<feature type="domain" description="Proline-rich transmembrane protein 3/4" evidence="9">
    <location>
        <begin position="519"/>
        <end position="771"/>
    </location>
</feature>
<evidence type="ECO:0000313" key="11">
    <source>
        <dbReference type="EnsemblMetazoa" id="LLOJ002248-PA"/>
    </source>
</evidence>
<sequence length="1071" mass="119165">MDNVQVIYRERERDNGHDVDGDQVINQSAYDLELEKDHALPTSAPNADILKSNSNPTYPNPNRHHNQDRHRLQSLPNSTDGDQVINQSAYDLELEKDHALPTSAPNADILKSNSNPTYPNPNRHHNQDRHRLQSLPNSTEFARKGPTMPMFPGDMPSYAPPSRSFFTPPLPPEYQNPFADKPTLRGTNSDLGVIHASGGFHRRPIPPPSLVPGYERIPYRPPDLVPARPEDEMVGAPKPKEEMHMYEIVRKKALNTPSIKTQDTGFVNVTEAGPGTNAPAVGTGVLHFPSISRILSGSNGRKEDIPDILLRTVTVRPAMAPKSPTVTAVTHYQGMNLNKNRDEEPETSTEAQEQRKALNTPSIKTQDTGFVNVTEAGPGTNAPAVGTGVLHFPSISRILSGSNGRKEDIPDILLRTVTVRPAMAPKSPTVTAVTHYQGMNLNKNRDEEPETSTEAQEQREPVSQPKIKEPKTTTPFVTDDDTYSTHRIQKLVNSDATPTTTLTPSVPPVLSADRQSALVTWTIAWNIHVYLSAILYTILAVYSIFKMIFYDKLTHLFSQTYFITIHMILIGICLARIFYLCYDAYNMHSSFTAFVSELLLNLPALMLALTFATLILFLLLRSLNHKANRYSALLRPLTIAVGGGVHIGLCVTLHYVESYGVRAKVAYDRPPPRVLSLICQIIFIFVCLSLGTFYLYIYRVLKRVLRSKSQNYIHGYQNLSYAIHITIATALLFVLMAALQVYGAVSISATQDLDWLQWGYQFSLRLIEIAHYIANFTGQAKVQREKAVEQHISGFALFPCTSSSSQEHFETDYPAVCNANTNLHTYTLRTGKPIYDDNFTVNPVEAKATAAPDDLHCGSAQGKETESVHSADPADHYENPKFELTGSASVGGGVGGGRKEEMFDVCYSEPMQYDFQNLERPTFERPSSRNEFRASKNLKALKGATERRHFNPYNSFDRRAPEDSLAAGVRKSGTLGNIGHYHVNQGRRCEAPGRLAGVQTIQQQRPRYAGRYLQRPQEVQVAQDKSTSANSSDDSVNSGSMLVAEAGFVRFRALDELEQQGVVRDKRLLQS</sequence>
<feature type="transmembrane region" description="Helical" evidence="8">
    <location>
        <begin position="719"/>
        <end position="742"/>
    </location>
</feature>
<keyword evidence="10" id="KW-0808">Transferase</keyword>
<name>A0A1B0CD28_LUTLO</name>
<evidence type="ECO:0000256" key="8">
    <source>
        <dbReference type="SAM" id="Phobius"/>
    </source>
</evidence>
<evidence type="ECO:0000256" key="4">
    <source>
        <dbReference type="ARBA" id="ARBA00022729"/>
    </source>
</evidence>
<keyword evidence="12" id="KW-1185">Reference proteome</keyword>
<dbReference type="InterPro" id="IPR059081">
    <property type="entry name" value="PRRT3-4"/>
</dbReference>
<comment type="subcellular location">
    <subcellularLocation>
        <location evidence="1">Membrane</location>
        <topology evidence="1">Multi-pass membrane protein</topology>
    </subcellularLocation>
</comment>
<dbReference type="EMBL" id="AJWK01007348">
    <property type="status" value="NOT_ANNOTATED_CDS"/>
    <property type="molecule type" value="Genomic_DNA"/>
</dbReference>
<dbReference type="Pfam" id="PF25987">
    <property type="entry name" value="PRRT3"/>
    <property type="match status" value="1"/>
</dbReference>
<feature type="transmembrane region" description="Helical" evidence="8">
    <location>
        <begin position="527"/>
        <end position="549"/>
    </location>
</feature>
<keyword evidence="2" id="KW-0597">Phosphoprotein</keyword>
<keyword evidence="6 8" id="KW-0472">Membrane</keyword>
<evidence type="ECO:0000256" key="5">
    <source>
        <dbReference type="ARBA" id="ARBA00022989"/>
    </source>
</evidence>
<keyword evidence="5 8" id="KW-1133">Transmembrane helix</keyword>